<dbReference type="Proteomes" id="UP000002312">
    <property type="component" value="Chromosome"/>
</dbReference>
<dbReference type="AlphaFoldDB" id="A0A0H3E9E4"/>
<feature type="transmembrane region" description="Helical" evidence="7">
    <location>
        <begin position="534"/>
        <end position="551"/>
    </location>
</feature>
<keyword evidence="5 7" id="KW-0472">Membrane</keyword>
<reference evidence="8 9" key="1">
    <citation type="journal article" date="2010" name="Proc. Natl. Acad. Sci. U.S.A.">
        <title>Genome analysis of Bifidobacterium bifidum PRL2010 reveals metabolic pathways for host-derived glycan foraging.</title>
        <authorList>
            <person name="Turroni F."/>
            <person name="Bottacini F."/>
            <person name="Foroni E."/>
            <person name="Mulder I."/>
            <person name="Kim J.H."/>
            <person name="Zomer A."/>
            <person name="Sanchez B."/>
            <person name="Bidossi A."/>
            <person name="Ferrarini A."/>
            <person name="Giubellini V."/>
            <person name="Delledonne M."/>
            <person name="Henrissat B."/>
            <person name="Coutinho P."/>
            <person name="Oggioni M."/>
            <person name="Fitzgerald G.F."/>
            <person name="Mills D."/>
            <person name="Margolles A."/>
            <person name="Kelly D."/>
            <person name="van Sinderen D."/>
            <person name="Ventura M."/>
        </authorList>
    </citation>
    <scope>NUCLEOTIDE SEQUENCE [LARGE SCALE GENOMIC DNA]</scope>
    <source>
        <strain evidence="8 9">PRL2010</strain>
    </source>
</reference>
<feature type="transmembrane region" description="Helical" evidence="7">
    <location>
        <begin position="152"/>
        <end position="174"/>
    </location>
</feature>
<organism evidence="8 9">
    <name type="scientific">Bifidobacterium bifidum (strain PRL2010)</name>
    <dbReference type="NCBI Taxonomy" id="702459"/>
    <lineage>
        <taxon>Bacteria</taxon>
        <taxon>Bacillati</taxon>
        <taxon>Actinomycetota</taxon>
        <taxon>Actinomycetes</taxon>
        <taxon>Bifidobacteriales</taxon>
        <taxon>Bifidobacteriaceae</taxon>
        <taxon>Bifidobacterium</taxon>
    </lineage>
</organism>
<evidence type="ECO:0000256" key="2">
    <source>
        <dbReference type="ARBA" id="ARBA00022475"/>
    </source>
</evidence>
<dbReference type="InterPro" id="IPR022791">
    <property type="entry name" value="L-PG_synthase/AglD"/>
</dbReference>
<feature type="compositionally biased region" description="Basic and acidic residues" evidence="6">
    <location>
        <begin position="13"/>
        <end position="25"/>
    </location>
</feature>
<dbReference type="Pfam" id="PF03706">
    <property type="entry name" value="LPG_synthase_TM"/>
    <property type="match status" value="1"/>
</dbReference>
<dbReference type="KEGG" id="bbp:BBPR_0636"/>
<dbReference type="GO" id="GO:0005886">
    <property type="term" value="C:plasma membrane"/>
    <property type="evidence" value="ECO:0007669"/>
    <property type="project" value="UniProtKB-SubCell"/>
</dbReference>
<comment type="subcellular location">
    <subcellularLocation>
        <location evidence="1">Cell membrane</location>
        <topology evidence="1">Multi-pass membrane protein</topology>
    </subcellularLocation>
</comment>
<protein>
    <submittedName>
        <fullName evidence="8">Conserved hypothetical membrane spanning protein</fullName>
    </submittedName>
</protein>
<feature type="transmembrane region" description="Helical" evidence="7">
    <location>
        <begin position="727"/>
        <end position="750"/>
    </location>
</feature>
<sequence length="834" mass="89111">MNDQTITATSGDDDSKASPDARPMSDDVSGTTAHPVIEDVAPRRIHDFGDLVHAVSAVLLAAVAILSSIYLSGFVTGVESDAHSAGRALNWMVDLPTSMLQQLTIVTIAVMAIVQLLVGREWLQSALALLAMFGGLATVWGISMAVSTFGNFTLITALCSPSSIIGTGLLPDFYAGSAALLTVAGPRRTRSTVKWGWNILYISSAILILLSINSVTGVIVSLSVGRLVGMLIRFAAGTKNQGAWGEDLVQALNGIGLHITSLKRRMDVDLSHGSLASTLDDDLVEGSRLYDAVDDWGRAFVVSALDSQARTAGYVKQLWQWVRFTGVAMRRDRSPREATQHHMAMILGLRNAGLPTPKVYGVADTGETSILVLHGDDIMHECNLNTLSDKDAIALLRFLSVANKRGYTHRRITPDTLARLESGTPIIAGWQNGDDASAAPNIALDQVQLLLLLAVLIGPERAVTAGRDVLGDDTMISLTPFIQKAAVPAGTRALPGWNKHIVDDMRAEMRALAPQETAEAMEPVSLSRFSPRSFIGMVLLIVAVVVIFTQLKPDEVISAVKNANPVMAIVCLVFELIALLGSALELGAFIERDKRNPLGIFMSQVAQGFAMVSMPAGVGPAFVNLQFLRKSGYRNTTATAIMSAVMAVYYGGTVLMLFVIGIFTGSDALSSMIPTNTLIVIVGIVLMALAVAMMIPPIRHYATDRLLPLVKAYARQLIDVLTNPKELSFSVLGMLILNVATGLEFWAALLAFGQMTNPLETLFIFLVANAIGSAVPTPGGLGGVEAALTFSFGAAGVPAGIALSATLLYRALFYWLRIPLGALSMRWLDKHNLI</sequence>
<dbReference type="EMBL" id="CP001840">
    <property type="protein sequence ID" value="ADP35731.1"/>
    <property type="molecule type" value="Genomic_DNA"/>
</dbReference>
<feature type="compositionally biased region" description="Polar residues" evidence="6">
    <location>
        <begin position="1"/>
        <end position="10"/>
    </location>
</feature>
<dbReference type="eggNOG" id="COG0392">
    <property type="taxonomic scope" value="Bacteria"/>
</dbReference>
<gene>
    <name evidence="8" type="ordered locus">BBPR_0636</name>
</gene>
<keyword evidence="4 7" id="KW-1133">Transmembrane helix</keyword>
<feature type="transmembrane region" description="Helical" evidence="7">
    <location>
        <begin position="563"/>
        <end position="586"/>
    </location>
</feature>
<name>A0A0H3E9E4_BIFBP</name>
<feature type="transmembrane region" description="Helical" evidence="7">
    <location>
        <begin position="126"/>
        <end position="146"/>
    </location>
</feature>
<dbReference type="PATRIC" id="fig|702459.3.peg.665"/>
<feature type="transmembrane region" description="Helical" evidence="7">
    <location>
        <begin position="677"/>
        <end position="698"/>
    </location>
</feature>
<dbReference type="PANTHER" id="PTHR39087:SF2">
    <property type="entry name" value="UPF0104 MEMBRANE PROTEIN MJ1595"/>
    <property type="match status" value="1"/>
</dbReference>
<feature type="transmembrane region" description="Helical" evidence="7">
    <location>
        <begin position="787"/>
        <end position="816"/>
    </location>
</feature>
<accession>A0A0H3E9E4</accession>
<proteinExistence type="predicted"/>
<dbReference type="NCBIfam" id="TIGR00374">
    <property type="entry name" value="flippase-like domain"/>
    <property type="match status" value="1"/>
</dbReference>
<dbReference type="RefSeq" id="WP_013389709.1">
    <property type="nucleotide sequence ID" value="NC_014638.1"/>
</dbReference>
<keyword evidence="2" id="KW-1003">Cell membrane</keyword>
<dbReference type="OrthoDB" id="5242664at2"/>
<evidence type="ECO:0000256" key="3">
    <source>
        <dbReference type="ARBA" id="ARBA00022692"/>
    </source>
</evidence>
<evidence type="ECO:0000313" key="9">
    <source>
        <dbReference type="Proteomes" id="UP000002312"/>
    </source>
</evidence>
<evidence type="ECO:0000256" key="7">
    <source>
        <dbReference type="SAM" id="Phobius"/>
    </source>
</evidence>
<feature type="transmembrane region" description="Helical" evidence="7">
    <location>
        <begin position="195"/>
        <end position="212"/>
    </location>
</feature>
<evidence type="ECO:0000313" key="8">
    <source>
        <dbReference type="EMBL" id="ADP35731.1"/>
    </source>
</evidence>
<feature type="transmembrane region" description="Helical" evidence="7">
    <location>
        <begin position="638"/>
        <end position="665"/>
    </location>
</feature>
<evidence type="ECO:0000256" key="5">
    <source>
        <dbReference type="ARBA" id="ARBA00023136"/>
    </source>
</evidence>
<feature type="transmembrane region" description="Helical" evidence="7">
    <location>
        <begin position="99"/>
        <end position="119"/>
    </location>
</feature>
<feature type="region of interest" description="Disordered" evidence="6">
    <location>
        <begin position="1"/>
        <end position="33"/>
    </location>
</feature>
<feature type="transmembrane region" description="Helical" evidence="7">
    <location>
        <begin position="762"/>
        <end position="781"/>
    </location>
</feature>
<evidence type="ECO:0000256" key="4">
    <source>
        <dbReference type="ARBA" id="ARBA00022989"/>
    </source>
</evidence>
<feature type="transmembrane region" description="Helical" evidence="7">
    <location>
        <begin position="51"/>
        <end position="71"/>
    </location>
</feature>
<dbReference type="HOGENOM" id="CLU_009723_1_0_11"/>
<feature type="transmembrane region" description="Helical" evidence="7">
    <location>
        <begin position="598"/>
        <end position="618"/>
    </location>
</feature>
<keyword evidence="3 7" id="KW-0812">Transmembrane</keyword>
<dbReference type="PANTHER" id="PTHR39087">
    <property type="entry name" value="UPF0104 MEMBRANE PROTEIN MJ1595"/>
    <property type="match status" value="1"/>
</dbReference>
<evidence type="ECO:0000256" key="6">
    <source>
        <dbReference type="SAM" id="MobiDB-lite"/>
    </source>
</evidence>
<evidence type="ECO:0000256" key="1">
    <source>
        <dbReference type="ARBA" id="ARBA00004651"/>
    </source>
</evidence>